<accession>A0AAW1HWE3</accession>
<proteinExistence type="predicted"/>
<evidence type="ECO:0000313" key="2">
    <source>
        <dbReference type="Proteomes" id="UP001458880"/>
    </source>
</evidence>
<protein>
    <submittedName>
        <fullName evidence="1">Uncharacterized protein</fullName>
    </submittedName>
</protein>
<comment type="caution">
    <text evidence="1">The sequence shown here is derived from an EMBL/GenBank/DDBJ whole genome shotgun (WGS) entry which is preliminary data.</text>
</comment>
<sequence>MASSMNTSVQEKQNTDYFCTLSTVKCKHNIEDEDLAKILQNEYNKEDLDTSWIYDGESPITYYNTSDTEGDEPPGNSTYWEKLAPVLWEVDKDLSYKPKSKHDVKRSKKCKHIIPGVDPKAKVILNKMIEKGLFDKIDVVLFKGREFTILRATKKIFTSQYDIKMKTYAVKVFQTRQLTIDWSYDATKHEYVHSEMYRNTTKTNLAQSKAEKEMIYYQRLKITGIQRKRI</sequence>
<dbReference type="Proteomes" id="UP001458880">
    <property type="component" value="Unassembled WGS sequence"/>
</dbReference>
<organism evidence="1 2">
    <name type="scientific">Popillia japonica</name>
    <name type="common">Japanese beetle</name>
    <dbReference type="NCBI Taxonomy" id="7064"/>
    <lineage>
        <taxon>Eukaryota</taxon>
        <taxon>Metazoa</taxon>
        <taxon>Ecdysozoa</taxon>
        <taxon>Arthropoda</taxon>
        <taxon>Hexapoda</taxon>
        <taxon>Insecta</taxon>
        <taxon>Pterygota</taxon>
        <taxon>Neoptera</taxon>
        <taxon>Endopterygota</taxon>
        <taxon>Coleoptera</taxon>
        <taxon>Polyphaga</taxon>
        <taxon>Scarabaeiformia</taxon>
        <taxon>Scarabaeidae</taxon>
        <taxon>Rutelinae</taxon>
        <taxon>Popillia</taxon>
    </lineage>
</organism>
<gene>
    <name evidence="1" type="ORF">QE152_g38774</name>
</gene>
<keyword evidence="2" id="KW-1185">Reference proteome</keyword>
<name>A0AAW1HWE3_POPJA</name>
<evidence type="ECO:0000313" key="1">
    <source>
        <dbReference type="EMBL" id="KAK9680869.1"/>
    </source>
</evidence>
<dbReference type="EMBL" id="JASPKY010000862">
    <property type="protein sequence ID" value="KAK9680869.1"/>
    <property type="molecule type" value="Genomic_DNA"/>
</dbReference>
<reference evidence="1 2" key="1">
    <citation type="journal article" date="2024" name="BMC Genomics">
        <title>De novo assembly and annotation of Popillia japonica's genome with initial clues to its potential as an invasive pest.</title>
        <authorList>
            <person name="Cucini C."/>
            <person name="Boschi S."/>
            <person name="Funari R."/>
            <person name="Cardaioli E."/>
            <person name="Iannotti N."/>
            <person name="Marturano G."/>
            <person name="Paoli F."/>
            <person name="Bruttini M."/>
            <person name="Carapelli A."/>
            <person name="Frati F."/>
            <person name="Nardi F."/>
        </authorList>
    </citation>
    <scope>NUCLEOTIDE SEQUENCE [LARGE SCALE GENOMIC DNA]</scope>
    <source>
        <strain evidence="1">DMR45628</strain>
    </source>
</reference>
<dbReference type="AlphaFoldDB" id="A0AAW1HWE3"/>